<dbReference type="Proteomes" id="UP000653692">
    <property type="component" value="Unassembled WGS sequence"/>
</dbReference>
<reference evidence="2" key="1">
    <citation type="journal article" date="2020" name="ISME J.">
        <title>Gammaproteobacteria mediating utilization of methyl-, sulfur- and petroleum organic compounds in deep ocean hydrothermal plumes.</title>
        <authorList>
            <person name="Zhou Z."/>
            <person name="Liu Y."/>
            <person name="Pan J."/>
            <person name="Cron B.R."/>
            <person name="Toner B.M."/>
            <person name="Anantharaman K."/>
            <person name="Breier J.A."/>
            <person name="Dick G.J."/>
            <person name="Li M."/>
        </authorList>
    </citation>
    <scope>NUCLEOTIDE SEQUENCE</scope>
    <source>
        <strain evidence="2">SZUA-1476</strain>
    </source>
</reference>
<feature type="domain" description="Transcription regulator TrmB C-terminal" evidence="1">
    <location>
        <begin position="1"/>
        <end position="30"/>
    </location>
</feature>
<organism evidence="2 3">
    <name type="scientific">Thermococcus paralvinellae</name>
    <dbReference type="NCBI Taxonomy" id="582419"/>
    <lineage>
        <taxon>Archaea</taxon>
        <taxon>Methanobacteriati</taxon>
        <taxon>Methanobacteriota</taxon>
        <taxon>Thermococci</taxon>
        <taxon>Thermococcales</taxon>
        <taxon>Thermococcaceae</taxon>
        <taxon>Thermococcus</taxon>
    </lineage>
</organism>
<evidence type="ECO:0000313" key="2">
    <source>
        <dbReference type="EMBL" id="HIP88721.1"/>
    </source>
</evidence>
<name>A0A832ZFZ9_9EURY</name>
<feature type="non-terminal residue" evidence="2">
    <location>
        <position position="1"/>
    </location>
</feature>
<dbReference type="EMBL" id="DQUR01000068">
    <property type="protein sequence ID" value="HIP88721.1"/>
    <property type="molecule type" value="Genomic_DNA"/>
</dbReference>
<protein>
    <recommendedName>
        <fullName evidence="1">Transcription regulator TrmB C-terminal domain-containing protein</fullName>
    </recommendedName>
</protein>
<proteinExistence type="predicted"/>
<comment type="caution">
    <text evidence="2">The sequence shown here is derived from an EMBL/GenBank/DDBJ whole genome shotgun (WGS) entry which is preliminary data.</text>
</comment>
<evidence type="ECO:0000313" key="3">
    <source>
        <dbReference type="Proteomes" id="UP000653692"/>
    </source>
</evidence>
<dbReference type="AlphaFoldDB" id="A0A832ZFZ9"/>
<gene>
    <name evidence="2" type="ORF">EYH24_01880</name>
</gene>
<evidence type="ECO:0000259" key="1">
    <source>
        <dbReference type="Pfam" id="PF11495"/>
    </source>
</evidence>
<dbReference type="SUPFAM" id="SSF159071">
    <property type="entry name" value="TrmB C-terminal domain-like"/>
    <property type="match status" value="1"/>
</dbReference>
<dbReference type="Pfam" id="PF11495">
    <property type="entry name" value="Regulator_TrmB"/>
    <property type="match status" value="1"/>
</dbReference>
<accession>A0A832ZFZ9</accession>
<dbReference type="InterPro" id="IPR021586">
    <property type="entry name" value="Tscrpt_reg_TrmB_C"/>
</dbReference>
<sequence>SIVVDDGKRKWKIGGLGSYFEDIEGEKFILLD</sequence>